<dbReference type="EMBL" id="BAABKG010000004">
    <property type="protein sequence ID" value="GAA5152974.1"/>
    <property type="molecule type" value="Genomic_DNA"/>
</dbReference>
<name>A0ABP9PVQ5_9ACTN</name>
<evidence type="ECO:0000259" key="3">
    <source>
        <dbReference type="Pfam" id="PF01757"/>
    </source>
</evidence>
<dbReference type="Proteomes" id="UP001500221">
    <property type="component" value="Unassembled WGS sequence"/>
</dbReference>
<organism evidence="4 5">
    <name type="scientific">Nocardioides marinquilinus</name>
    <dbReference type="NCBI Taxonomy" id="1210400"/>
    <lineage>
        <taxon>Bacteria</taxon>
        <taxon>Bacillati</taxon>
        <taxon>Actinomycetota</taxon>
        <taxon>Actinomycetes</taxon>
        <taxon>Propionibacteriales</taxon>
        <taxon>Nocardioidaceae</taxon>
        <taxon>Nocardioides</taxon>
    </lineage>
</organism>
<feature type="region of interest" description="Disordered" evidence="1">
    <location>
        <begin position="1"/>
        <end position="30"/>
    </location>
</feature>
<feature type="transmembrane region" description="Helical" evidence="2">
    <location>
        <begin position="227"/>
        <end position="248"/>
    </location>
</feature>
<reference evidence="5" key="1">
    <citation type="journal article" date="2019" name="Int. J. Syst. Evol. Microbiol.">
        <title>The Global Catalogue of Microorganisms (GCM) 10K type strain sequencing project: providing services to taxonomists for standard genome sequencing and annotation.</title>
        <authorList>
            <consortium name="The Broad Institute Genomics Platform"/>
            <consortium name="The Broad Institute Genome Sequencing Center for Infectious Disease"/>
            <person name="Wu L."/>
            <person name="Ma J."/>
        </authorList>
    </citation>
    <scope>NUCLEOTIDE SEQUENCE [LARGE SCALE GENOMIC DNA]</scope>
    <source>
        <strain evidence="5">JCM 18459</strain>
    </source>
</reference>
<dbReference type="PANTHER" id="PTHR23028">
    <property type="entry name" value="ACETYLTRANSFERASE"/>
    <property type="match status" value="1"/>
</dbReference>
<keyword evidence="4" id="KW-0808">Transferase</keyword>
<keyword evidence="2" id="KW-0472">Membrane</keyword>
<keyword evidence="4" id="KW-0012">Acyltransferase</keyword>
<dbReference type="InterPro" id="IPR002656">
    <property type="entry name" value="Acyl_transf_3_dom"/>
</dbReference>
<feature type="transmembrane region" description="Helical" evidence="2">
    <location>
        <begin position="312"/>
        <end position="332"/>
    </location>
</feature>
<protein>
    <submittedName>
        <fullName evidence="4">Acyltransferase</fullName>
    </submittedName>
</protein>
<dbReference type="Pfam" id="PF01757">
    <property type="entry name" value="Acyl_transf_3"/>
    <property type="match status" value="1"/>
</dbReference>
<gene>
    <name evidence="4" type="ORF">GCM10023340_34220</name>
</gene>
<feature type="transmembrane region" description="Helical" evidence="2">
    <location>
        <begin position="172"/>
        <end position="191"/>
    </location>
</feature>
<evidence type="ECO:0000256" key="2">
    <source>
        <dbReference type="SAM" id="Phobius"/>
    </source>
</evidence>
<feature type="transmembrane region" description="Helical" evidence="2">
    <location>
        <begin position="260"/>
        <end position="278"/>
    </location>
</feature>
<dbReference type="PANTHER" id="PTHR23028:SF53">
    <property type="entry name" value="ACYL_TRANSF_3 DOMAIN-CONTAINING PROTEIN"/>
    <property type="match status" value="1"/>
</dbReference>
<keyword evidence="5" id="KW-1185">Reference proteome</keyword>
<dbReference type="RefSeq" id="WP_345461332.1">
    <property type="nucleotide sequence ID" value="NZ_BAABKG010000004.1"/>
</dbReference>
<keyword evidence="2" id="KW-1133">Transmembrane helix</keyword>
<evidence type="ECO:0000313" key="5">
    <source>
        <dbReference type="Proteomes" id="UP001500221"/>
    </source>
</evidence>
<feature type="transmembrane region" description="Helical" evidence="2">
    <location>
        <begin position="198"/>
        <end position="215"/>
    </location>
</feature>
<keyword evidence="2" id="KW-0812">Transmembrane</keyword>
<feature type="transmembrane region" description="Helical" evidence="2">
    <location>
        <begin position="111"/>
        <end position="131"/>
    </location>
</feature>
<feature type="compositionally biased region" description="Basic and acidic residues" evidence="1">
    <location>
        <begin position="1"/>
        <end position="16"/>
    </location>
</feature>
<feature type="domain" description="Acyltransferase 3" evidence="3">
    <location>
        <begin position="35"/>
        <end position="365"/>
    </location>
</feature>
<evidence type="ECO:0000313" key="4">
    <source>
        <dbReference type="EMBL" id="GAA5152974.1"/>
    </source>
</evidence>
<dbReference type="InterPro" id="IPR050879">
    <property type="entry name" value="Acyltransferase_3"/>
</dbReference>
<sequence>MAAETRGEDADPRARVDAATTGDGDRPGTRSRLTGLDGLRGVAILLVVVSHGWLLWPTETIDGNDGLRILFRNGNFAVTVFLFAAGFLTYRSLAAHGLARARIGRTTVRRVLRVAPITLVVLPAVLLVGAFDGDDTFSSRTNAESVWHVVTYTWNWFLQDDLAAARWDLGHLWYLSVDMQAFLFCAVVIYLLRRRPGWLAVTLTGLLLLFTWWRVHVSGIEPELLVLLRTTARIDAFVAGVLTALVVAHLARTELRPRSLTIVATTALAAAPLLAWYCSHDQRFLHWGVTLFEIDLALLVGALALGARSPRVLTAAPLVFLGRNSLPIYVWHYPVFAAVARNVPEWGWVPRALLGFALTAVACAASHYLVERRVGRMLDHPRWRREESPAAGDTGDTGDARATQPAQISK</sequence>
<feature type="transmembrane region" description="Helical" evidence="2">
    <location>
        <begin position="76"/>
        <end position="99"/>
    </location>
</feature>
<feature type="transmembrane region" description="Helical" evidence="2">
    <location>
        <begin position="38"/>
        <end position="56"/>
    </location>
</feature>
<comment type="caution">
    <text evidence="4">The sequence shown here is derived from an EMBL/GenBank/DDBJ whole genome shotgun (WGS) entry which is preliminary data.</text>
</comment>
<accession>A0ABP9PVQ5</accession>
<evidence type="ECO:0000256" key="1">
    <source>
        <dbReference type="SAM" id="MobiDB-lite"/>
    </source>
</evidence>
<feature type="region of interest" description="Disordered" evidence="1">
    <location>
        <begin position="386"/>
        <end position="410"/>
    </location>
</feature>
<feature type="transmembrane region" description="Helical" evidence="2">
    <location>
        <begin position="352"/>
        <end position="370"/>
    </location>
</feature>
<proteinExistence type="predicted"/>
<feature type="transmembrane region" description="Helical" evidence="2">
    <location>
        <begin position="284"/>
        <end position="305"/>
    </location>
</feature>
<dbReference type="GO" id="GO:0016746">
    <property type="term" value="F:acyltransferase activity"/>
    <property type="evidence" value="ECO:0007669"/>
    <property type="project" value="UniProtKB-KW"/>
</dbReference>